<dbReference type="Proteomes" id="UP001497516">
    <property type="component" value="Chromosome 6"/>
</dbReference>
<organism evidence="2 3">
    <name type="scientific">Linum trigynum</name>
    <dbReference type="NCBI Taxonomy" id="586398"/>
    <lineage>
        <taxon>Eukaryota</taxon>
        <taxon>Viridiplantae</taxon>
        <taxon>Streptophyta</taxon>
        <taxon>Embryophyta</taxon>
        <taxon>Tracheophyta</taxon>
        <taxon>Spermatophyta</taxon>
        <taxon>Magnoliopsida</taxon>
        <taxon>eudicotyledons</taxon>
        <taxon>Gunneridae</taxon>
        <taxon>Pentapetalae</taxon>
        <taxon>rosids</taxon>
        <taxon>fabids</taxon>
        <taxon>Malpighiales</taxon>
        <taxon>Linaceae</taxon>
        <taxon>Linum</taxon>
    </lineage>
</organism>
<dbReference type="InterPro" id="IPR002902">
    <property type="entry name" value="GNK2"/>
</dbReference>
<evidence type="ECO:0000313" key="3">
    <source>
        <dbReference type="Proteomes" id="UP001497516"/>
    </source>
</evidence>
<sequence length="151" mass="16226">MSSSSSSWNRYSHQQVTIVMVVVVAAVLSVMSPGVPTTSAAVTGICNGESFPDDDARISCSFALLDLLIGDTPVKKGGWYNSQDCSDGSILYGFRFADEGDGSGGCLHEVKNYIAYRDCYHRMGAQGWSAGCYMRFETHGFIIGELVGLSN</sequence>
<reference evidence="2 3" key="1">
    <citation type="submission" date="2024-04" db="EMBL/GenBank/DDBJ databases">
        <authorList>
            <person name="Fracassetti M."/>
        </authorList>
    </citation>
    <scope>NUCLEOTIDE SEQUENCE [LARGE SCALE GENOMIC DNA]</scope>
</reference>
<gene>
    <name evidence="2" type="ORF">LTRI10_LOCUS32575</name>
</gene>
<protein>
    <recommendedName>
        <fullName evidence="1">Gnk2-homologous domain-containing protein</fullName>
    </recommendedName>
</protein>
<dbReference type="PROSITE" id="PS51473">
    <property type="entry name" value="GNK2"/>
    <property type="match status" value="1"/>
</dbReference>
<name>A0AAV2F1L6_9ROSI</name>
<dbReference type="AlphaFoldDB" id="A0AAV2F1L6"/>
<feature type="domain" description="Gnk2-homologous" evidence="1">
    <location>
        <begin position="39"/>
        <end position="141"/>
    </location>
</feature>
<evidence type="ECO:0000313" key="2">
    <source>
        <dbReference type="EMBL" id="CAL1391887.1"/>
    </source>
</evidence>
<accession>A0AAV2F1L6</accession>
<dbReference type="EMBL" id="OZ034819">
    <property type="protein sequence ID" value="CAL1391887.1"/>
    <property type="molecule type" value="Genomic_DNA"/>
</dbReference>
<proteinExistence type="predicted"/>
<evidence type="ECO:0000259" key="1">
    <source>
        <dbReference type="PROSITE" id="PS51473"/>
    </source>
</evidence>
<keyword evidence="3" id="KW-1185">Reference proteome</keyword>